<proteinExistence type="predicted"/>
<dbReference type="AlphaFoldDB" id="N8WQ27"/>
<evidence type="ECO:0000256" key="1">
    <source>
        <dbReference type="SAM" id="SignalP"/>
    </source>
</evidence>
<evidence type="ECO:0000313" key="2">
    <source>
        <dbReference type="EMBL" id="ENV14222.1"/>
    </source>
</evidence>
<protein>
    <submittedName>
        <fullName evidence="2">Uncharacterized protein</fullName>
    </submittedName>
</protein>
<evidence type="ECO:0000313" key="3">
    <source>
        <dbReference type="Proteomes" id="UP000018438"/>
    </source>
</evidence>
<dbReference type="Proteomes" id="UP000018438">
    <property type="component" value="Unassembled WGS sequence"/>
</dbReference>
<comment type="caution">
    <text evidence="2">The sequence shown here is derived from an EMBL/GenBank/DDBJ whole genome shotgun (WGS) entry which is preliminary data.</text>
</comment>
<accession>N8WQ27</accession>
<keyword evidence="3" id="KW-1185">Reference proteome</keyword>
<dbReference type="PATRIC" id="fig|1217675.3.peg.447"/>
<feature type="signal peptide" evidence="1">
    <location>
        <begin position="1"/>
        <end position="26"/>
    </location>
</feature>
<dbReference type="HOGENOM" id="CLU_2010333_0_0_6"/>
<name>N8WQ27_9GAMM</name>
<organism evidence="2 3">
    <name type="scientific">Acinetobacter schindleri NIPH 900</name>
    <dbReference type="NCBI Taxonomy" id="1217675"/>
    <lineage>
        <taxon>Bacteria</taxon>
        <taxon>Pseudomonadati</taxon>
        <taxon>Pseudomonadota</taxon>
        <taxon>Gammaproteobacteria</taxon>
        <taxon>Moraxellales</taxon>
        <taxon>Moraxellaceae</taxon>
        <taxon>Acinetobacter</taxon>
    </lineage>
</organism>
<feature type="chain" id="PRO_5004135032" evidence="1">
    <location>
        <begin position="27"/>
        <end position="123"/>
    </location>
</feature>
<dbReference type="RefSeq" id="WP_004812427.1">
    <property type="nucleotide sequence ID" value="NZ_KB849450.1"/>
</dbReference>
<reference evidence="2 3" key="1">
    <citation type="submission" date="2013-02" db="EMBL/GenBank/DDBJ databases">
        <title>The Genome Sequence of Acinetobacter schindleri NIPH 900.</title>
        <authorList>
            <consortium name="The Broad Institute Genome Sequencing Platform"/>
            <consortium name="The Broad Institute Genome Sequencing Center for Infectious Disease"/>
            <person name="Cerqueira G."/>
            <person name="Feldgarden M."/>
            <person name="Courvalin P."/>
            <person name="Perichon B."/>
            <person name="Grillot-Courvalin C."/>
            <person name="Clermont D."/>
            <person name="Rocha E."/>
            <person name="Yoon E.-J."/>
            <person name="Nemec A."/>
            <person name="Walker B."/>
            <person name="Young S.K."/>
            <person name="Zeng Q."/>
            <person name="Gargeya S."/>
            <person name="Fitzgerald M."/>
            <person name="Haas B."/>
            <person name="Abouelleil A."/>
            <person name="Alvarado L."/>
            <person name="Arachchi H.M."/>
            <person name="Berlin A.M."/>
            <person name="Chapman S.B."/>
            <person name="Dewar J."/>
            <person name="Goldberg J."/>
            <person name="Griggs A."/>
            <person name="Gujja S."/>
            <person name="Hansen M."/>
            <person name="Howarth C."/>
            <person name="Imamovic A."/>
            <person name="Larimer J."/>
            <person name="McCowan C."/>
            <person name="Murphy C."/>
            <person name="Neiman D."/>
            <person name="Pearson M."/>
            <person name="Priest M."/>
            <person name="Roberts A."/>
            <person name="Saif S."/>
            <person name="Shea T."/>
            <person name="Sisk P."/>
            <person name="Sykes S."/>
            <person name="Wortman J."/>
            <person name="Nusbaum C."/>
            <person name="Birren B."/>
        </authorList>
    </citation>
    <scope>NUCLEOTIDE SEQUENCE [LARGE SCALE GENOMIC DNA]</scope>
    <source>
        <strain evidence="2 3">NIPH 900</strain>
    </source>
</reference>
<gene>
    <name evidence="2" type="ORF">F965_00465</name>
</gene>
<sequence length="123" mass="13296">MKSNKTLIKTLSVFGAACVVATVAFASNLKPTKTETAFISAPYVVQEIDAVNPDEATATVQAKDGVVVKVEFDYTVDGLKSSSVGYLDLVEAHNKDGVRVRMDTTHEDVVDMVSALEERLNKM</sequence>
<dbReference type="EMBL" id="APPI01000010">
    <property type="protein sequence ID" value="ENV14222.1"/>
    <property type="molecule type" value="Genomic_DNA"/>
</dbReference>
<keyword evidence="1" id="KW-0732">Signal</keyword>